<dbReference type="Proteomes" id="UP000266016">
    <property type="component" value="Unassembled WGS sequence"/>
</dbReference>
<sequence>MQIIQNNYRSISQTAVPSSQPDVGDLLQVSVKERVSNQEAFVSIRGTTTKVQFEGNVPKQDQVFVEITGKTAEGYYTVKRSDKTPSMPAAQTNMSHSADSELTEIVKAFSSRGVSLTKDQMNVMKEFIAKGPGTAEQKAETLRVMAQKQIGVTNHTVKAVHEALNGKTLSASLMSVLDELGVQLQSRNTSTPAKSIATVRTEAQREPNVAKSIQMVEDFLKSTNLNEASKKKLEQSVSEAKKLSQAGQTVQAKVQLIQHLVAVEKQVNADKANTTAEMSASKSASEAILQVKEKVAQESNVARALEQVREVAKTENLPVKAMEKLDKVIEEVTRLVQTGQSVQAKAQLTQSLSQLEQELRVEEAQPSEVIRQVKEKVAQEPNVARALEQVREVAKAENLPVKAVKKLDKVIQEAARLVQTGQSIQAKTQLTQSLKQLEQELQVEEMKPSEVIRQVKEKAAQEPNISRVLEHVKEVAKAANLPAQAVEKLDKVIQEAARLVQTGQSVQAKVQLTRALSQLEQQLQMAEINPSEAVRQVKEKVAQEPNVARALEQVKELVKTVDLPAKVAEQLDKAMREAIRLVETGQSVQAKAQLTQALSQLGQELQVAETKPSEAIYQVKEKVAQEPNVARALEQVKEVTKSANLPTKVIEKLDKVMQEVNRLAQTGQSVQAKAQLKQALNQLEQELQVAEIKPSEVIRQVKEKVTQEPNIARALDQVKEAVKTTNLPVKAVEKLDKVIQEATRLAQTGQSVQAKVQLTQSLVQLEQDLQIAETKSSEAIRQVKEKVAQEPNIARALEQVREVAKTPNLPLQAAEKLDKVIQEAARLAQPGQSVQAKVQLTQALNQLEQELHVAEMKPSEAIRQVKEKVAQESSIARALEQVKEVVKTSNLPTKAIELEQLDKVMQEATRLAQTGQTIQAKAQLIQTLHQLEQNLQVEESPKSTAALNQLKDKIMQEPNISKAIEQTKEAIKTPGMPTQVIQKLEQAVQEATKLHSIGRDAQAKIQLTGHLNQLLQSVGTTEASATTANEQQSPSVASKDTNIAETIRNLVKDIQKDPSLAKVLDKTAALLAEQGTNEELNELKQAHDKAQQLQENGRELAARRELSTALSKVERNLGIQQSTSQENTLSQAEQYEINEAVQTLKLDSQNVMVTEITKKLSQMAIDFKTLKREITRNLDNISRMLENRNILPQANVKQILESTIHKLDNAILKGDYLLYTDMSTEKKMLAVSSQLAEAKKLLAKGEISEANKIVKEVKANIENIVFKPSDVKVKHFVSDKLGLENFSSARQMASTVEQAVQPFTNNEPSARQMYDTIRRLGLTHENDAGFSLVSKDGTSADPQQTENLKSALMKMMKNEEMKPQLMQQVEQTVNNITGQQLLNKQDSSGMQNLFFQLPYMMEKQVENIKIYVNSRKDGEKVDWENCSIYFVLETKRLGDIGVLLSSSEKNVSLTFRSNKEQLSEKLADFTEVTQERFREIGYQLQTMNVKPLNEPQASAATEERVTEKAQLAPTFTEKGYDFSI</sequence>
<dbReference type="RefSeq" id="WP_119117644.1">
    <property type="nucleotide sequence ID" value="NZ_QWVS01000023.1"/>
</dbReference>
<feature type="coiled-coil region" evidence="1">
    <location>
        <begin position="1073"/>
        <end position="1103"/>
    </location>
</feature>
<evidence type="ECO:0000313" key="3">
    <source>
        <dbReference type="Proteomes" id="UP000266016"/>
    </source>
</evidence>
<comment type="caution">
    <text evidence="2">The sequence shown here is derived from an EMBL/GenBank/DDBJ whole genome shotgun (WGS) entry which is preliminary data.</text>
</comment>
<evidence type="ECO:0000313" key="2">
    <source>
        <dbReference type="EMBL" id="RID84794.1"/>
    </source>
</evidence>
<keyword evidence="3" id="KW-1185">Reference proteome</keyword>
<proteinExistence type="predicted"/>
<protein>
    <recommendedName>
        <fullName evidence="4">Metal-dependent peptidase</fullName>
    </recommendedName>
</protein>
<feature type="coiled-coil region" evidence="1">
    <location>
        <begin position="755"/>
        <end position="782"/>
    </location>
</feature>
<dbReference type="Gene3D" id="1.20.120.810">
    <property type="entry name" value="Vinculin, Vh2 four-helix bundle"/>
    <property type="match status" value="1"/>
</dbReference>
<name>A0A398B5S5_9BACI</name>
<dbReference type="EMBL" id="QWVS01000023">
    <property type="protein sequence ID" value="RID84794.1"/>
    <property type="molecule type" value="Genomic_DNA"/>
</dbReference>
<accession>A0A398B5S5</accession>
<evidence type="ECO:0008006" key="4">
    <source>
        <dbReference type="Google" id="ProtNLM"/>
    </source>
</evidence>
<evidence type="ECO:0000256" key="1">
    <source>
        <dbReference type="SAM" id="Coils"/>
    </source>
</evidence>
<gene>
    <name evidence="2" type="ORF">D1953_13110</name>
</gene>
<organism evidence="2 3">
    <name type="scientific">Peribacillus asahii</name>
    <dbReference type="NCBI Taxonomy" id="228899"/>
    <lineage>
        <taxon>Bacteria</taxon>
        <taxon>Bacillati</taxon>
        <taxon>Bacillota</taxon>
        <taxon>Bacilli</taxon>
        <taxon>Bacillales</taxon>
        <taxon>Bacillaceae</taxon>
        <taxon>Peribacillus</taxon>
    </lineage>
</organism>
<reference evidence="2 3" key="1">
    <citation type="submission" date="2018-08" db="EMBL/GenBank/DDBJ databases">
        <title>Bacillus jemisoniae sp. nov., Bacillus chryseoplanitiae sp. nov., Bacillus resnikiae sp. nov., and Bacillus frankliniae sp. nov., isolated from Viking spacecraft and associated surfaces.</title>
        <authorList>
            <person name="Seuylemezian A."/>
            <person name="Vaishampayan P."/>
        </authorList>
    </citation>
    <scope>NUCLEOTIDE SEQUENCE [LARGE SCALE GENOMIC DNA]</scope>
    <source>
        <strain evidence="2 3">MA001</strain>
    </source>
</reference>
<keyword evidence="1" id="KW-0175">Coiled coil</keyword>